<gene>
    <name evidence="1" type="ORF">NC653_034866</name>
</gene>
<evidence type="ECO:0000313" key="1">
    <source>
        <dbReference type="EMBL" id="KAJ6970406.1"/>
    </source>
</evidence>
<dbReference type="AlphaFoldDB" id="A0AAD6LNM5"/>
<proteinExistence type="predicted"/>
<dbReference type="EMBL" id="JAQIZT010000015">
    <property type="protein sequence ID" value="KAJ6970406.1"/>
    <property type="molecule type" value="Genomic_DNA"/>
</dbReference>
<sequence>MSTLNIAVLGLPSKNKNYEARMRRVSFCVLVYLIWEERNKSSTQGDFRFQTNCHAFASRTPRVHSRSCSPVQYGFISPSPTSTPPRTKVVFANFIDFSSLARVSSKRKNKTMQKNGFLAQSLHPPSSGGCNGRSSSCSRASPLPTERLVEYNPSGSCLGLGLKSAFGTLFGFISHIPNPDLSPLLSSQLAVQVLAPLERGFLLRVVLMKKILKKIN</sequence>
<dbReference type="Proteomes" id="UP001164929">
    <property type="component" value="Chromosome 15"/>
</dbReference>
<name>A0AAD6LNM5_9ROSI</name>
<keyword evidence="2" id="KW-1185">Reference proteome</keyword>
<accession>A0AAD6LNM5</accession>
<organism evidence="1 2">
    <name type="scientific">Populus alba x Populus x berolinensis</name>
    <dbReference type="NCBI Taxonomy" id="444605"/>
    <lineage>
        <taxon>Eukaryota</taxon>
        <taxon>Viridiplantae</taxon>
        <taxon>Streptophyta</taxon>
        <taxon>Embryophyta</taxon>
        <taxon>Tracheophyta</taxon>
        <taxon>Spermatophyta</taxon>
        <taxon>Magnoliopsida</taxon>
        <taxon>eudicotyledons</taxon>
        <taxon>Gunneridae</taxon>
        <taxon>Pentapetalae</taxon>
        <taxon>rosids</taxon>
        <taxon>fabids</taxon>
        <taxon>Malpighiales</taxon>
        <taxon>Salicaceae</taxon>
        <taxon>Saliceae</taxon>
        <taxon>Populus</taxon>
    </lineage>
</organism>
<comment type="caution">
    <text evidence="1">The sequence shown here is derived from an EMBL/GenBank/DDBJ whole genome shotgun (WGS) entry which is preliminary data.</text>
</comment>
<evidence type="ECO:0000313" key="2">
    <source>
        <dbReference type="Proteomes" id="UP001164929"/>
    </source>
</evidence>
<protein>
    <submittedName>
        <fullName evidence="1">Uncharacterized protein</fullName>
    </submittedName>
</protein>
<reference evidence="1" key="1">
    <citation type="journal article" date="2023" name="Mol. Ecol. Resour.">
        <title>Chromosome-level genome assembly of a triploid poplar Populus alba 'Berolinensis'.</title>
        <authorList>
            <person name="Chen S."/>
            <person name="Yu Y."/>
            <person name="Wang X."/>
            <person name="Wang S."/>
            <person name="Zhang T."/>
            <person name="Zhou Y."/>
            <person name="He R."/>
            <person name="Meng N."/>
            <person name="Wang Y."/>
            <person name="Liu W."/>
            <person name="Liu Z."/>
            <person name="Liu J."/>
            <person name="Guo Q."/>
            <person name="Huang H."/>
            <person name="Sederoff R.R."/>
            <person name="Wang G."/>
            <person name="Qu G."/>
            <person name="Chen S."/>
        </authorList>
    </citation>
    <scope>NUCLEOTIDE SEQUENCE</scope>
    <source>
        <strain evidence="1">SC-2020</strain>
    </source>
</reference>